<evidence type="ECO:0000256" key="9">
    <source>
        <dbReference type="ARBA" id="ARBA00022833"/>
    </source>
</evidence>
<dbReference type="SMART" id="SM00898">
    <property type="entry name" value="Fapy_DNA_glyco"/>
    <property type="match status" value="1"/>
</dbReference>
<dbReference type="InterPro" id="IPR000214">
    <property type="entry name" value="Znf_DNA_glyclase/AP_lyase"/>
</dbReference>
<feature type="domain" description="FPG-type" evidence="17">
    <location>
        <begin position="238"/>
        <end position="272"/>
    </location>
</feature>
<dbReference type="GO" id="GO:0140078">
    <property type="term" value="F:class I DNA-(apurinic or apyrimidinic site) endonuclease activity"/>
    <property type="evidence" value="ECO:0007669"/>
    <property type="project" value="UniProtKB-EC"/>
</dbReference>
<evidence type="ECO:0000256" key="12">
    <source>
        <dbReference type="ARBA" id="ARBA00023239"/>
    </source>
</evidence>
<organism evidence="19">
    <name type="scientific">freshwater metagenome</name>
    <dbReference type="NCBI Taxonomy" id="449393"/>
    <lineage>
        <taxon>unclassified sequences</taxon>
        <taxon>metagenomes</taxon>
        <taxon>ecological metagenomes</taxon>
    </lineage>
</organism>
<keyword evidence="14" id="KW-0326">Glycosidase</keyword>
<keyword evidence="10" id="KW-0238">DNA-binding</keyword>
<feature type="compositionally biased region" description="Basic residues" evidence="16">
    <location>
        <begin position="272"/>
        <end position="287"/>
    </location>
</feature>
<dbReference type="SUPFAM" id="SSF57716">
    <property type="entry name" value="Glucocorticoid receptor-like (DNA-binding domain)"/>
    <property type="match status" value="1"/>
</dbReference>
<feature type="region of interest" description="Disordered" evidence="16">
    <location>
        <begin position="272"/>
        <end position="293"/>
    </location>
</feature>
<keyword evidence="13" id="KW-0511">Multifunctional enzyme</keyword>
<dbReference type="HAMAP" id="MF_00103">
    <property type="entry name" value="Fapy_DNA_glycosyl"/>
    <property type="match status" value="1"/>
</dbReference>
<comment type="subunit">
    <text evidence="4">Monomer.</text>
</comment>
<keyword evidence="6" id="KW-0227">DNA damage</keyword>
<name>A0A6J5ZUN3_9ZZZZ</name>
<dbReference type="CDD" id="cd08966">
    <property type="entry name" value="EcFpg-like_N"/>
    <property type="match status" value="1"/>
</dbReference>
<evidence type="ECO:0000259" key="18">
    <source>
        <dbReference type="PROSITE" id="PS51068"/>
    </source>
</evidence>
<dbReference type="Gene3D" id="1.10.8.50">
    <property type="match status" value="1"/>
</dbReference>
<dbReference type="GO" id="GO:0034039">
    <property type="term" value="F:8-oxo-7,8-dihydroguanine DNA N-glycosylase activity"/>
    <property type="evidence" value="ECO:0007669"/>
    <property type="project" value="TreeGrafter"/>
</dbReference>
<evidence type="ECO:0000256" key="1">
    <source>
        <dbReference type="ARBA" id="ARBA00001668"/>
    </source>
</evidence>
<dbReference type="InterPro" id="IPR035937">
    <property type="entry name" value="FPG_N"/>
</dbReference>
<comment type="cofactor">
    <cofactor evidence="2">
        <name>Zn(2+)</name>
        <dbReference type="ChEBI" id="CHEBI:29105"/>
    </cofactor>
</comment>
<evidence type="ECO:0000256" key="5">
    <source>
        <dbReference type="ARBA" id="ARBA00022723"/>
    </source>
</evidence>
<dbReference type="SMART" id="SM01232">
    <property type="entry name" value="H2TH"/>
    <property type="match status" value="1"/>
</dbReference>
<dbReference type="FunFam" id="1.10.8.50:FF:000003">
    <property type="entry name" value="Formamidopyrimidine-DNA glycosylase"/>
    <property type="match status" value="1"/>
</dbReference>
<evidence type="ECO:0000256" key="14">
    <source>
        <dbReference type="ARBA" id="ARBA00023295"/>
    </source>
</evidence>
<accession>A0A6J5ZUN3</accession>
<evidence type="ECO:0000256" key="11">
    <source>
        <dbReference type="ARBA" id="ARBA00023204"/>
    </source>
</evidence>
<dbReference type="Pfam" id="PF01149">
    <property type="entry name" value="Fapy_DNA_glyco"/>
    <property type="match status" value="1"/>
</dbReference>
<keyword evidence="12" id="KW-0456">Lyase</keyword>
<evidence type="ECO:0000313" key="19">
    <source>
        <dbReference type="EMBL" id="CAB4346111.1"/>
    </source>
</evidence>
<dbReference type="Gene3D" id="3.20.190.10">
    <property type="entry name" value="MutM-like, N-terminal"/>
    <property type="match status" value="1"/>
</dbReference>
<keyword evidence="5" id="KW-0479">Metal-binding</keyword>
<evidence type="ECO:0000256" key="16">
    <source>
        <dbReference type="SAM" id="MobiDB-lite"/>
    </source>
</evidence>
<evidence type="ECO:0000256" key="7">
    <source>
        <dbReference type="ARBA" id="ARBA00022771"/>
    </source>
</evidence>
<keyword evidence="11" id="KW-0234">DNA repair</keyword>
<comment type="catalytic activity">
    <reaction evidence="15">
        <text>2'-deoxyribonucleotide-(2'-deoxyribose 5'-phosphate)-2'-deoxyribonucleotide-DNA = a 3'-end 2'-deoxyribonucleotide-(2,3-dehydro-2,3-deoxyribose 5'-phosphate)-DNA + a 5'-end 5'-phospho-2'-deoxyribonucleoside-DNA + H(+)</text>
        <dbReference type="Rhea" id="RHEA:66592"/>
        <dbReference type="Rhea" id="RHEA-COMP:13180"/>
        <dbReference type="Rhea" id="RHEA-COMP:16897"/>
        <dbReference type="Rhea" id="RHEA-COMP:17067"/>
        <dbReference type="ChEBI" id="CHEBI:15378"/>
        <dbReference type="ChEBI" id="CHEBI:136412"/>
        <dbReference type="ChEBI" id="CHEBI:157695"/>
        <dbReference type="ChEBI" id="CHEBI:167181"/>
        <dbReference type="EC" id="4.2.99.18"/>
    </reaction>
</comment>
<evidence type="ECO:0000256" key="6">
    <source>
        <dbReference type="ARBA" id="ARBA00022763"/>
    </source>
</evidence>
<evidence type="ECO:0000256" key="13">
    <source>
        <dbReference type="ARBA" id="ARBA00023268"/>
    </source>
</evidence>
<dbReference type="GO" id="GO:0003684">
    <property type="term" value="F:damaged DNA binding"/>
    <property type="evidence" value="ECO:0007669"/>
    <property type="project" value="InterPro"/>
</dbReference>
<comment type="similarity">
    <text evidence="3">Belongs to the FPG family.</text>
</comment>
<dbReference type="InterPro" id="IPR015886">
    <property type="entry name" value="H2TH_FPG"/>
</dbReference>
<evidence type="ECO:0000256" key="15">
    <source>
        <dbReference type="ARBA" id="ARBA00044632"/>
    </source>
</evidence>
<dbReference type="InterPro" id="IPR012319">
    <property type="entry name" value="FPG_cat"/>
</dbReference>
<reference evidence="19" key="1">
    <citation type="submission" date="2020-05" db="EMBL/GenBank/DDBJ databases">
        <authorList>
            <person name="Chiriac C."/>
            <person name="Salcher M."/>
            <person name="Ghai R."/>
            <person name="Kavagutti S V."/>
        </authorList>
    </citation>
    <scope>NUCLEOTIDE SEQUENCE</scope>
</reference>
<evidence type="ECO:0000259" key="17">
    <source>
        <dbReference type="PROSITE" id="PS51066"/>
    </source>
</evidence>
<dbReference type="NCBIfam" id="TIGR00577">
    <property type="entry name" value="fpg"/>
    <property type="match status" value="1"/>
</dbReference>
<dbReference type="PANTHER" id="PTHR22993:SF9">
    <property type="entry name" value="FORMAMIDOPYRIMIDINE-DNA GLYCOSYLASE"/>
    <property type="match status" value="1"/>
</dbReference>
<comment type="catalytic activity">
    <reaction evidence="1">
        <text>Hydrolysis of DNA containing ring-opened 7-methylguanine residues, releasing 2,6-diamino-4-hydroxy-5-(N-methyl)formamidopyrimidine.</text>
        <dbReference type="EC" id="3.2.2.23"/>
    </reaction>
</comment>
<sequence>MPELPEVETIRRQLAPELRGKRIENLFVLDPKWGSPVGAAELRSVIEGRTIGDVGRRGKYLIFDLGDELSLICHLRMTGNFLYDADPEVQYQRAVFELEGGHALRFTDPRRFGTAEVIAGEPALDRYFAGRLGIEPFSGELDGTALRGLAAGRRTPIKAFLLDQRQIAGIGNIYADEALFRASIHPMREAGRLTKAQYDLLAVTIVEALQAGLDAGGATIDDFRHSDGLYGGFQNEFLVHRRAGEPCPRCGTEIRKTVVAGRGTYTCDACQKRPRGTKPRSAVRRASRSGQRP</sequence>
<evidence type="ECO:0000256" key="2">
    <source>
        <dbReference type="ARBA" id="ARBA00001947"/>
    </source>
</evidence>
<dbReference type="AlphaFoldDB" id="A0A6J5ZUN3"/>
<feature type="domain" description="Formamidopyrimidine-DNA glycosylase catalytic" evidence="18">
    <location>
        <begin position="2"/>
        <end position="113"/>
    </location>
</feature>
<dbReference type="InterPro" id="IPR010663">
    <property type="entry name" value="Znf_FPG/IleRS"/>
</dbReference>
<dbReference type="EMBL" id="CAESAN010000112">
    <property type="protein sequence ID" value="CAB4346111.1"/>
    <property type="molecule type" value="Genomic_DNA"/>
</dbReference>
<dbReference type="PROSITE" id="PS51066">
    <property type="entry name" value="ZF_FPG_2"/>
    <property type="match status" value="1"/>
</dbReference>
<protein>
    <submittedName>
        <fullName evidence="19">Unannotated protein</fullName>
    </submittedName>
</protein>
<gene>
    <name evidence="19" type="ORF">UFOPK3547_01251</name>
</gene>
<keyword evidence="7" id="KW-0863">Zinc-finger</keyword>
<dbReference type="SUPFAM" id="SSF81624">
    <property type="entry name" value="N-terminal domain of MutM-like DNA repair proteins"/>
    <property type="match status" value="1"/>
</dbReference>
<dbReference type="Pfam" id="PF06831">
    <property type="entry name" value="H2TH"/>
    <property type="match status" value="1"/>
</dbReference>
<dbReference type="NCBIfam" id="NF002211">
    <property type="entry name" value="PRK01103.1"/>
    <property type="match status" value="1"/>
</dbReference>
<proteinExistence type="inferred from homology"/>
<dbReference type="InterPro" id="IPR010979">
    <property type="entry name" value="Ribosomal_uS13-like_H2TH"/>
</dbReference>
<dbReference type="PROSITE" id="PS51068">
    <property type="entry name" value="FPG_CAT"/>
    <property type="match status" value="1"/>
</dbReference>
<evidence type="ECO:0000256" key="8">
    <source>
        <dbReference type="ARBA" id="ARBA00022801"/>
    </source>
</evidence>
<evidence type="ECO:0000256" key="3">
    <source>
        <dbReference type="ARBA" id="ARBA00009409"/>
    </source>
</evidence>
<evidence type="ECO:0000256" key="10">
    <source>
        <dbReference type="ARBA" id="ARBA00023125"/>
    </source>
</evidence>
<dbReference type="InterPro" id="IPR020629">
    <property type="entry name" value="FPG_Glyclase"/>
</dbReference>
<dbReference type="GO" id="GO:0006284">
    <property type="term" value="P:base-excision repair"/>
    <property type="evidence" value="ECO:0007669"/>
    <property type="project" value="InterPro"/>
</dbReference>
<dbReference type="SUPFAM" id="SSF46946">
    <property type="entry name" value="S13-like H2TH domain"/>
    <property type="match status" value="1"/>
</dbReference>
<evidence type="ECO:0000256" key="4">
    <source>
        <dbReference type="ARBA" id="ARBA00011245"/>
    </source>
</evidence>
<dbReference type="PANTHER" id="PTHR22993">
    <property type="entry name" value="FORMAMIDOPYRIMIDINE-DNA GLYCOSYLASE"/>
    <property type="match status" value="1"/>
</dbReference>
<dbReference type="Pfam" id="PF06827">
    <property type="entry name" value="zf-FPG_IleRS"/>
    <property type="match status" value="1"/>
</dbReference>
<keyword evidence="9" id="KW-0862">Zinc</keyword>
<keyword evidence="8" id="KW-0378">Hydrolase</keyword>
<dbReference type="GO" id="GO:0008270">
    <property type="term" value="F:zinc ion binding"/>
    <property type="evidence" value="ECO:0007669"/>
    <property type="project" value="UniProtKB-KW"/>
</dbReference>